<dbReference type="AlphaFoldDB" id="A0A397IC88"/>
<gene>
    <name evidence="1" type="ORF">Glove_232g144</name>
</gene>
<organism evidence="1 2">
    <name type="scientific">Diversispora epigaea</name>
    <dbReference type="NCBI Taxonomy" id="1348612"/>
    <lineage>
        <taxon>Eukaryota</taxon>
        <taxon>Fungi</taxon>
        <taxon>Fungi incertae sedis</taxon>
        <taxon>Mucoromycota</taxon>
        <taxon>Glomeromycotina</taxon>
        <taxon>Glomeromycetes</taxon>
        <taxon>Diversisporales</taxon>
        <taxon>Diversisporaceae</taxon>
        <taxon>Diversispora</taxon>
    </lineage>
</organism>
<sequence length="76" mass="8623">MFKSQVSNLIQHLDPNTKVTGKEVTKECKGVAINVIKSTAIPEIIKKLFLFKRKMVNQIELSETICKELDVPQPKL</sequence>
<protein>
    <submittedName>
        <fullName evidence="1">Uncharacterized protein</fullName>
    </submittedName>
</protein>
<evidence type="ECO:0000313" key="1">
    <source>
        <dbReference type="EMBL" id="RHZ73285.1"/>
    </source>
</evidence>
<keyword evidence="2" id="KW-1185">Reference proteome</keyword>
<reference evidence="1 2" key="1">
    <citation type="submission" date="2018-08" db="EMBL/GenBank/DDBJ databases">
        <title>Genome and evolution of the arbuscular mycorrhizal fungus Diversispora epigaea (formerly Glomus versiforme) and its bacterial endosymbionts.</title>
        <authorList>
            <person name="Sun X."/>
            <person name="Fei Z."/>
            <person name="Harrison M."/>
        </authorList>
    </citation>
    <scope>NUCLEOTIDE SEQUENCE [LARGE SCALE GENOMIC DNA]</scope>
    <source>
        <strain evidence="1 2">IT104</strain>
    </source>
</reference>
<evidence type="ECO:0000313" key="2">
    <source>
        <dbReference type="Proteomes" id="UP000266861"/>
    </source>
</evidence>
<proteinExistence type="predicted"/>
<dbReference type="EMBL" id="PQFF01000215">
    <property type="protein sequence ID" value="RHZ73285.1"/>
    <property type="molecule type" value="Genomic_DNA"/>
</dbReference>
<dbReference type="Proteomes" id="UP000266861">
    <property type="component" value="Unassembled WGS sequence"/>
</dbReference>
<name>A0A397IC88_9GLOM</name>
<comment type="caution">
    <text evidence="1">The sequence shown here is derived from an EMBL/GenBank/DDBJ whole genome shotgun (WGS) entry which is preliminary data.</text>
</comment>
<accession>A0A397IC88</accession>